<keyword evidence="1" id="KW-0812">Transmembrane</keyword>
<feature type="transmembrane region" description="Helical" evidence="1">
    <location>
        <begin position="235"/>
        <end position="254"/>
    </location>
</feature>
<gene>
    <name evidence="2" type="ORF">CRENPOLYSF1_670019</name>
</gene>
<dbReference type="Proteomes" id="UP000195667">
    <property type="component" value="Unassembled WGS sequence"/>
</dbReference>
<feature type="transmembrane region" description="Helical" evidence="1">
    <location>
        <begin position="50"/>
        <end position="74"/>
    </location>
</feature>
<feature type="transmembrane region" description="Helical" evidence="1">
    <location>
        <begin position="210"/>
        <end position="229"/>
    </location>
</feature>
<keyword evidence="3" id="KW-1185">Reference proteome</keyword>
<dbReference type="AlphaFoldDB" id="A0A1R4HGD2"/>
<feature type="transmembrane region" description="Helical" evidence="1">
    <location>
        <begin position="94"/>
        <end position="114"/>
    </location>
</feature>
<dbReference type="RefSeq" id="WP_087144726.1">
    <property type="nucleotide sequence ID" value="NZ_FUKI01000145.1"/>
</dbReference>
<reference evidence="3" key="1">
    <citation type="submission" date="2017-02" db="EMBL/GenBank/DDBJ databases">
        <authorList>
            <person name="Daims H."/>
        </authorList>
    </citation>
    <scope>NUCLEOTIDE SEQUENCE [LARGE SCALE GENOMIC DNA]</scope>
</reference>
<evidence type="ECO:0000313" key="2">
    <source>
        <dbReference type="EMBL" id="SJM95285.1"/>
    </source>
</evidence>
<evidence type="ECO:0000313" key="3">
    <source>
        <dbReference type="Proteomes" id="UP000195667"/>
    </source>
</evidence>
<protein>
    <submittedName>
        <fullName evidence="2">Uncharacterized protein</fullName>
    </submittedName>
</protein>
<organism evidence="2 3">
    <name type="scientific">Crenothrix polyspora</name>
    <dbReference type="NCBI Taxonomy" id="360316"/>
    <lineage>
        <taxon>Bacteria</taxon>
        <taxon>Pseudomonadati</taxon>
        <taxon>Pseudomonadota</taxon>
        <taxon>Gammaproteobacteria</taxon>
        <taxon>Methylococcales</taxon>
        <taxon>Crenotrichaceae</taxon>
        <taxon>Crenothrix</taxon>
    </lineage>
</organism>
<keyword evidence="1" id="KW-0472">Membrane</keyword>
<name>A0A1R4HGD2_9GAMM</name>
<dbReference type="EMBL" id="FUKI01000145">
    <property type="protein sequence ID" value="SJM95285.1"/>
    <property type="molecule type" value="Genomic_DNA"/>
</dbReference>
<feature type="transmembrane region" description="Helical" evidence="1">
    <location>
        <begin position="135"/>
        <end position="154"/>
    </location>
</feature>
<keyword evidence="1" id="KW-1133">Transmembrane helix</keyword>
<proteinExistence type="predicted"/>
<evidence type="ECO:0000256" key="1">
    <source>
        <dbReference type="SAM" id="Phobius"/>
    </source>
</evidence>
<accession>A0A1R4HGD2</accession>
<sequence>MLNIAIEEYPFEIFILMALTAGLFFLKKNNSKKTVLTKQKIYSGSTLQSLIYKTFIFLIIAWLLSYLFNILTLVSTSTPQFINITLIELKENGIPVSSFTIVSIWLAFLMHSMLNLSLTAIIGNLFTSFIFSSTYIYFNIQLSFATIILVFLSYHDVANSASFLISFIIISLAIFTSVLFFKFKKGLLAKIRNYYLSTPIGNRTTKITEFYVICAPYIIYSVLFSITLLSNEFNLGIQLLIAHLFSYFIIYKMYQSGHDIGFDYDPF</sequence>
<feature type="transmembrane region" description="Helical" evidence="1">
    <location>
        <begin position="12"/>
        <end position="29"/>
    </location>
</feature>
<feature type="transmembrane region" description="Helical" evidence="1">
    <location>
        <begin position="160"/>
        <end position="181"/>
    </location>
</feature>